<evidence type="ECO:0000313" key="3">
    <source>
        <dbReference type="Proteomes" id="UP001223761"/>
    </source>
</evidence>
<gene>
    <name evidence="2" type="ORF">RA955_18120</name>
</gene>
<keyword evidence="1" id="KW-0732">Signal</keyword>
<organism evidence="2 3">
    <name type="scientific">Geobacillus proteiniphilus</name>
    <dbReference type="NCBI Taxonomy" id="860353"/>
    <lineage>
        <taxon>Bacteria</taxon>
        <taxon>Bacillati</taxon>
        <taxon>Bacillota</taxon>
        <taxon>Bacilli</taxon>
        <taxon>Bacillales</taxon>
        <taxon>Anoxybacillaceae</taxon>
        <taxon>Geobacillus</taxon>
    </lineage>
</organism>
<evidence type="ECO:0000256" key="1">
    <source>
        <dbReference type="SAM" id="SignalP"/>
    </source>
</evidence>
<reference evidence="2 3" key="1">
    <citation type="submission" date="2023-08" db="EMBL/GenBank/DDBJ databases">
        <title>Genome sequencing of the thermostable Gram positive bacteria Geobacillus proteiniphilus strain T-6.</title>
        <authorList>
            <person name="Shulami S."/>
            <person name="Shoham Y."/>
        </authorList>
    </citation>
    <scope>NUCLEOTIDE SEQUENCE [LARGE SCALE GENOMIC DNA]</scope>
    <source>
        <strain evidence="2 3">T-6</strain>
    </source>
</reference>
<evidence type="ECO:0000313" key="2">
    <source>
        <dbReference type="EMBL" id="WMJ16494.1"/>
    </source>
</evidence>
<keyword evidence="3" id="KW-1185">Reference proteome</keyword>
<sequence length="239" mass="27350">MKDMKKFLIASTLVGGLVSLPFANAQAKVYWDGMELVPGQIGKLTVLKDTELYKLQGNKKTFVKMLKPGTVYRIYNFTADMLGVGGGYYIKRDSRIKYQTPSKAKLSQVKREQLFRNTKLGMTMSQVQKIETGKLIRKDSQSLVYSVTFLGHKADVQYEFTNGKLTGIYYKIYGNEYELAEGFTKFYDHVQQFLIDCYGNKYMDLSEQGLRIIVFEQDDYRVGLSTAPEEGLNLSIYQD</sequence>
<dbReference type="Proteomes" id="UP001223761">
    <property type="component" value="Chromosome"/>
</dbReference>
<proteinExistence type="predicted"/>
<protein>
    <submittedName>
        <fullName evidence="2">Uncharacterized protein</fullName>
    </submittedName>
</protein>
<dbReference type="RefSeq" id="WP_307898652.1">
    <property type="nucleotide sequence ID" value="NZ_CP133076.1"/>
</dbReference>
<name>A0ABY9MH17_9BACL</name>
<feature type="chain" id="PRO_5046605689" evidence="1">
    <location>
        <begin position="28"/>
        <end position="239"/>
    </location>
</feature>
<accession>A0ABY9MH17</accession>
<feature type="signal peptide" evidence="1">
    <location>
        <begin position="1"/>
        <end position="27"/>
    </location>
</feature>
<dbReference type="EMBL" id="CP133076">
    <property type="protein sequence ID" value="WMJ16494.1"/>
    <property type="molecule type" value="Genomic_DNA"/>
</dbReference>